<dbReference type="InterPro" id="IPR008271">
    <property type="entry name" value="Ser/Thr_kinase_AS"/>
</dbReference>
<dbReference type="InterPro" id="IPR017441">
    <property type="entry name" value="Protein_kinase_ATP_BS"/>
</dbReference>
<evidence type="ECO:0000256" key="14">
    <source>
        <dbReference type="ARBA" id="ARBA00023170"/>
    </source>
</evidence>
<evidence type="ECO:0000256" key="21">
    <source>
        <dbReference type="SAM" id="SignalP"/>
    </source>
</evidence>
<comment type="catalytic activity">
    <reaction evidence="17 18">
        <text>L-seryl-[protein] + ATP = O-phospho-L-seryl-[protein] + ADP + H(+)</text>
        <dbReference type="Rhea" id="RHEA:17989"/>
        <dbReference type="Rhea" id="RHEA-COMP:9863"/>
        <dbReference type="Rhea" id="RHEA-COMP:11604"/>
        <dbReference type="ChEBI" id="CHEBI:15378"/>
        <dbReference type="ChEBI" id="CHEBI:29999"/>
        <dbReference type="ChEBI" id="CHEBI:30616"/>
        <dbReference type="ChEBI" id="CHEBI:83421"/>
        <dbReference type="ChEBI" id="CHEBI:456216"/>
        <dbReference type="EC" id="2.7.11.1"/>
    </reaction>
</comment>
<dbReference type="SUPFAM" id="SSF51110">
    <property type="entry name" value="alpha-D-mannose-specific plant lectins"/>
    <property type="match status" value="1"/>
</dbReference>
<keyword evidence="8 18" id="KW-0547">Nucleotide-binding</keyword>
<feature type="binding site" evidence="19">
    <location>
        <position position="525"/>
    </location>
    <ligand>
        <name>ATP</name>
        <dbReference type="ChEBI" id="CHEBI:30616"/>
    </ligand>
</feature>
<comment type="catalytic activity">
    <reaction evidence="16 18">
        <text>L-threonyl-[protein] + ATP = O-phospho-L-threonyl-[protein] + ADP + H(+)</text>
        <dbReference type="Rhea" id="RHEA:46608"/>
        <dbReference type="Rhea" id="RHEA-COMP:11060"/>
        <dbReference type="Rhea" id="RHEA-COMP:11605"/>
        <dbReference type="ChEBI" id="CHEBI:15378"/>
        <dbReference type="ChEBI" id="CHEBI:30013"/>
        <dbReference type="ChEBI" id="CHEBI:30616"/>
        <dbReference type="ChEBI" id="CHEBI:61977"/>
        <dbReference type="ChEBI" id="CHEBI:456216"/>
        <dbReference type="EC" id="2.7.11.1"/>
    </reaction>
</comment>
<dbReference type="OrthoDB" id="1149248at2759"/>
<keyword evidence="6 21" id="KW-0732">Signal</keyword>
<dbReference type="GO" id="GO:0004674">
    <property type="term" value="F:protein serine/threonine kinase activity"/>
    <property type="evidence" value="ECO:0007669"/>
    <property type="project" value="UniProtKB-KW"/>
</dbReference>
<comment type="subcellular location">
    <subcellularLocation>
        <location evidence="1">Membrane</location>
        <topology evidence="1">Single-pass type I membrane protein</topology>
    </subcellularLocation>
</comment>
<evidence type="ECO:0000256" key="20">
    <source>
        <dbReference type="SAM" id="Phobius"/>
    </source>
</evidence>
<keyword evidence="13" id="KW-1015">Disulfide bond</keyword>
<reference evidence="24 25" key="2">
    <citation type="submission" date="2019-11" db="EMBL/GenBank/DDBJ databases">
        <title>A de novo genome assembly of a pear dwarfing rootstock.</title>
        <authorList>
            <person name="Wang F."/>
            <person name="Wang J."/>
            <person name="Li S."/>
            <person name="Zhang Y."/>
            <person name="Fang M."/>
            <person name="Ma L."/>
            <person name="Zhao Y."/>
            <person name="Jiang S."/>
        </authorList>
    </citation>
    <scope>NUCLEOTIDE SEQUENCE [LARGE SCALE GENOMIC DNA]</scope>
    <source>
        <strain evidence="24">S2</strain>
        <tissue evidence="24">Leaf</tissue>
    </source>
</reference>
<evidence type="ECO:0000313" key="24">
    <source>
        <dbReference type="EMBL" id="KAB2604078.1"/>
    </source>
</evidence>
<dbReference type="Gene3D" id="3.30.200.20">
    <property type="entry name" value="Phosphorylase Kinase, domain 1"/>
    <property type="match status" value="1"/>
</dbReference>
<gene>
    <name evidence="24" type="ORF">D8674_039028</name>
</gene>
<evidence type="ECO:0000256" key="3">
    <source>
        <dbReference type="ARBA" id="ARBA00022536"/>
    </source>
</evidence>
<proteinExistence type="inferred from homology"/>
<evidence type="ECO:0000313" key="25">
    <source>
        <dbReference type="Proteomes" id="UP000327157"/>
    </source>
</evidence>
<evidence type="ECO:0000256" key="4">
    <source>
        <dbReference type="ARBA" id="ARBA00022679"/>
    </source>
</evidence>
<dbReference type="PROSITE" id="PS00108">
    <property type="entry name" value="PROTEIN_KINASE_ST"/>
    <property type="match status" value="1"/>
</dbReference>
<dbReference type="FunFam" id="3.30.200.20:FF:000059">
    <property type="entry name" value="S-receptor-like serine/threonine-protein kinase"/>
    <property type="match status" value="1"/>
</dbReference>
<dbReference type="EC" id="2.7.11.1" evidence="18"/>
<evidence type="ECO:0000256" key="1">
    <source>
        <dbReference type="ARBA" id="ARBA00004479"/>
    </source>
</evidence>
<keyword evidence="9 18" id="KW-0418">Kinase</keyword>
<protein>
    <recommendedName>
        <fullName evidence="18">Receptor-like serine/threonine-protein kinase</fullName>
        <ecNumber evidence="18">2.7.11.1</ecNumber>
    </recommendedName>
</protein>
<feature type="transmembrane region" description="Helical" evidence="20">
    <location>
        <begin position="434"/>
        <end position="460"/>
    </location>
</feature>
<keyword evidence="11 20" id="KW-1133">Transmembrane helix</keyword>
<keyword evidence="12 20" id="KW-0472">Membrane</keyword>
<dbReference type="GO" id="GO:0030246">
    <property type="term" value="F:carbohydrate binding"/>
    <property type="evidence" value="ECO:0007669"/>
    <property type="project" value="UniProtKB-KW"/>
</dbReference>
<keyword evidence="2 18" id="KW-0723">Serine/threonine-protein kinase</keyword>
<keyword evidence="4 18" id="KW-0808">Transferase</keyword>
<name>A0A5N5FLP0_9ROSA</name>
<dbReference type="AlphaFoldDB" id="A0A5N5FLP0"/>
<keyword evidence="7 24" id="KW-0430">Lectin</keyword>
<dbReference type="PANTHER" id="PTHR47976:SF108">
    <property type="entry name" value="G-TYPE LECTIN S-RECEPTOR-LIKE SERINE_THREONINE-PROTEIN KINASE LECRK1"/>
    <property type="match status" value="1"/>
</dbReference>
<evidence type="ECO:0000256" key="19">
    <source>
        <dbReference type="PROSITE-ProRule" id="PRU10141"/>
    </source>
</evidence>
<evidence type="ECO:0000256" key="6">
    <source>
        <dbReference type="ARBA" id="ARBA00022729"/>
    </source>
</evidence>
<dbReference type="Pfam" id="PF00069">
    <property type="entry name" value="Pkinase"/>
    <property type="match status" value="1"/>
</dbReference>
<dbReference type="CDD" id="cd00028">
    <property type="entry name" value="B_lectin"/>
    <property type="match status" value="1"/>
</dbReference>
<evidence type="ECO:0000256" key="15">
    <source>
        <dbReference type="ARBA" id="ARBA00023180"/>
    </source>
</evidence>
<dbReference type="SUPFAM" id="SSF56112">
    <property type="entry name" value="Protein kinase-like (PK-like)"/>
    <property type="match status" value="1"/>
</dbReference>
<dbReference type="Pfam" id="PF01453">
    <property type="entry name" value="B_lectin"/>
    <property type="match status" value="1"/>
</dbReference>
<evidence type="ECO:0000256" key="9">
    <source>
        <dbReference type="ARBA" id="ARBA00022777"/>
    </source>
</evidence>
<comment type="similarity">
    <text evidence="18">Belongs to the protein kinase superfamily. Ser/Thr protein kinase family.</text>
</comment>
<keyword evidence="10 18" id="KW-0067">ATP-binding</keyword>
<comment type="caution">
    <text evidence="24">The sequence shown here is derived from an EMBL/GenBank/DDBJ whole genome shotgun (WGS) entry which is preliminary data.</text>
</comment>
<dbReference type="InterPro" id="IPR024171">
    <property type="entry name" value="SRK-like_kinase"/>
</dbReference>
<evidence type="ECO:0000256" key="2">
    <source>
        <dbReference type="ARBA" id="ARBA00022527"/>
    </source>
</evidence>
<keyword evidence="3" id="KW-0245">EGF-like domain</keyword>
<evidence type="ECO:0000256" key="16">
    <source>
        <dbReference type="ARBA" id="ARBA00047899"/>
    </source>
</evidence>
<keyword evidence="15" id="KW-0325">Glycoprotein</keyword>
<dbReference type="GO" id="GO:0106310">
    <property type="term" value="F:protein serine kinase activity"/>
    <property type="evidence" value="ECO:0007669"/>
    <property type="project" value="RHEA"/>
</dbReference>
<accession>A0A5N5FLP0</accession>
<evidence type="ECO:0000256" key="13">
    <source>
        <dbReference type="ARBA" id="ARBA00023157"/>
    </source>
</evidence>
<dbReference type="SMART" id="SM00220">
    <property type="entry name" value="S_TKc"/>
    <property type="match status" value="1"/>
</dbReference>
<feature type="chain" id="PRO_5024443887" description="Receptor-like serine/threonine-protein kinase" evidence="21">
    <location>
        <begin position="24"/>
        <end position="785"/>
    </location>
</feature>
<dbReference type="PROSITE" id="PS00107">
    <property type="entry name" value="PROTEIN_KINASE_ATP"/>
    <property type="match status" value="1"/>
</dbReference>
<evidence type="ECO:0000259" key="22">
    <source>
        <dbReference type="PROSITE" id="PS50011"/>
    </source>
</evidence>
<dbReference type="Gene3D" id="2.90.10.10">
    <property type="entry name" value="Bulb-type lectin domain"/>
    <property type="match status" value="2"/>
</dbReference>
<dbReference type="GO" id="GO:0005524">
    <property type="term" value="F:ATP binding"/>
    <property type="evidence" value="ECO:0007669"/>
    <property type="project" value="UniProtKB-UniRule"/>
</dbReference>
<feature type="domain" description="Protein kinase" evidence="22">
    <location>
        <begin position="495"/>
        <end position="769"/>
    </location>
</feature>
<dbReference type="InterPro" id="IPR000719">
    <property type="entry name" value="Prot_kinase_dom"/>
</dbReference>
<evidence type="ECO:0000256" key="8">
    <source>
        <dbReference type="ARBA" id="ARBA00022741"/>
    </source>
</evidence>
<dbReference type="EMBL" id="SMOL01000649">
    <property type="protein sequence ID" value="KAB2604078.1"/>
    <property type="molecule type" value="Genomic_DNA"/>
</dbReference>
<organism evidence="24 25">
    <name type="scientific">Pyrus ussuriensis x Pyrus communis</name>
    <dbReference type="NCBI Taxonomy" id="2448454"/>
    <lineage>
        <taxon>Eukaryota</taxon>
        <taxon>Viridiplantae</taxon>
        <taxon>Streptophyta</taxon>
        <taxon>Embryophyta</taxon>
        <taxon>Tracheophyta</taxon>
        <taxon>Spermatophyta</taxon>
        <taxon>Magnoliopsida</taxon>
        <taxon>eudicotyledons</taxon>
        <taxon>Gunneridae</taxon>
        <taxon>Pentapetalae</taxon>
        <taxon>rosids</taxon>
        <taxon>fabids</taxon>
        <taxon>Rosales</taxon>
        <taxon>Rosaceae</taxon>
        <taxon>Amygdaloideae</taxon>
        <taxon>Maleae</taxon>
        <taxon>Pyrus</taxon>
    </lineage>
</organism>
<dbReference type="InterPro" id="IPR036426">
    <property type="entry name" value="Bulb-type_lectin_dom_sf"/>
</dbReference>
<dbReference type="Gene3D" id="1.10.510.10">
    <property type="entry name" value="Transferase(Phosphotransferase) domain 1"/>
    <property type="match status" value="1"/>
</dbReference>
<evidence type="ECO:0000256" key="11">
    <source>
        <dbReference type="ARBA" id="ARBA00022989"/>
    </source>
</evidence>
<evidence type="ECO:0000256" key="10">
    <source>
        <dbReference type="ARBA" id="ARBA00022840"/>
    </source>
</evidence>
<feature type="domain" description="Bulb-type lectin" evidence="23">
    <location>
        <begin position="20"/>
        <end position="149"/>
    </location>
</feature>
<dbReference type="InterPro" id="IPR011009">
    <property type="entry name" value="Kinase-like_dom_sf"/>
</dbReference>
<dbReference type="GO" id="GO:0016020">
    <property type="term" value="C:membrane"/>
    <property type="evidence" value="ECO:0007669"/>
    <property type="project" value="UniProtKB-SubCell"/>
</dbReference>
<dbReference type="PROSITE" id="PS50927">
    <property type="entry name" value="BULB_LECTIN"/>
    <property type="match status" value="1"/>
</dbReference>
<evidence type="ECO:0000256" key="5">
    <source>
        <dbReference type="ARBA" id="ARBA00022692"/>
    </source>
</evidence>
<keyword evidence="14 24" id="KW-0675">Receptor</keyword>
<evidence type="ECO:0000256" key="17">
    <source>
        <dbReference type="ARBA" id="ARBA00048679"/>
    </source>
</evidence>
<evidence type="ECO:0000259" key="23">
    <source>
        <dbReference type="PROSITE" id="PS50927"/>
    </source>
</evidence>
<dbReference type="PROSITE" id="PS50011">
    <property type="entry name" value="PROTEIN_KINASE_DOM"/>
    <property type="match status" value="1"/>
</dbReference>
<evidence type="ECO:0000256" key="12">
    <source>
        <dbReference type="ARBA" id="ARBA00023136"/>
    </source>
</evidence>
<sequence length="785" mass="87663">MACPLINLPFFFLFMFLPFSTLAQTSKNISLGSSLTALNDDNSSSWTSPSGDFAFGFQRIGKDGFLLAIWFDKIKDKTIVWSANGDNLVPGGSKVELSNGGEFMLNDATGKRIWSAQSIGLGVAYASMLDTGNFVLADRSSSNVWDSFGEPTDTILPAQILNQNDKLFARYTATNYSRGRFMFSLQSDGNLTIYTTKFPLETNNFAYYATSTNTGFQVIFNQSGYLYLTARNGSVLNMISSNTISTQNFYHKVTLEHDGALRHSAHPKTAASSAGSPMAWSPLTSEPSNICLTIEGDAGSGACGYNSLCSYNDEGPTCQCPYGYTLIDPNDVLKGCKQNFSFEFREMQNTEWSGGGYEQFTPVDEDWCRQNCFDDCFCAVAIFKNGECEKKRIPLSNGRMDPTVGGKALIKVRKDNYTLIPEVPNTKKKDRSTLILIGSVLLSSSGFLNLILLLTTYLIVFRIAYRKAKLIQPYRVISDMNLRHFTYEELKNATNEFEEELGRGTSAIVFKGVLAPDNGKSVAVKCLVARVGENDLEFKAEVSAIGRTNHRNLVQLLGFCYEGEHQMLVYEFMSNGSLASFLFGELRPSWCQRRQIALGIARGLLYLHEECNRKIVHCDIKPQNILLDDSFAARISDFGLAKLLKIDQTLTTTGIRGTKGYVAPEWLNRLPITAKVDIYSYGILLLEIIFCRKHFEAAAEDEDQMILADWAYDCYKQNNLHQLFKNDHEAMHDIKKMEKYVMIAIWCIQEDPSLRPTMKKVALMLEGTVEVSAPPDPCSFISSIL</sequence>
<dbReference type="Proteomes" id="UP000327157">
    <property type="component" value="Unassembled WGS sequence"/>
</dbReference>
<dbReference type="PIRSF" id="PIRSF000641">
    <property type="entry name" value="SRK"/>
    <property type="match status" value="1"/>
</dbReference>
<dbReference type="FunFam" id="2.90.10.10:FF:000041">
    <property type="entry name" value="Uncharacterized protein"/>
    <property type="match status" value="1"/>
</dbReference>
<dbReference type="PANTHER" id="PTHR47976">
    <property type="entry name" value="G-TYPE LECTIN S-RECEPTOR-LIKE SERINE/THREONINE-PROTEIN KINASE SD2-5"/>
    <property type="match status" value="1"/>
</dbReference>
<reference evidence="24 25" key="1">
    <citation type="submission" date="2019-09" db="EMBL/GenBank/DDBJ databases">
        <authorList>
            <person name="Ou C."/>
        </authorList>
    </citation>
    <scope>NUCLEOTIDE SEQUENCE [LARGE SCALE GENOMIC DNA]</scope>
    <source>
        <strain evidence="24">S2</strain>
        <tissue evidence="24">Leaf</tissue>
    </source>
</reference>
<dbReference type="SMART" id="SM00108">
    <property type="entry name" value="B_lectin"/>
    <property type="match status" value="1"/>
</dbReference>
<feature type="signal peptide" evidence="21">
    <location>
        <begin position="1"/>
        <end position="23"/>
    </location>
</feature>
<dbReference type="InterPro" id="IPR051343">
    <property type="entry name" value="G-type_lectin_kinases/EP1-like"/>
</dbReference>
<dbReference type="InterPro" id="IPR001480">
    <property type="entry name" value="Bulb-type_lectin_dom"/>
</dbReference>
<dbReference type="FunFam" id="2.90.10.10:FF:000013">
    <property type="entry name" value="G-type lectin S-receptor-like serine/threonine-protein kinase LECRK1"/>
    <property type="match status" value="1"/>
</dbReference>
<evidence type="ECO:0000256" key="7">
    <source>
        <dbReference type="ARBA" id="ARBA00022734"/>
    </source>
</evidence>
<keyword evidence="5 20" id="KW-0812">Transmembrane</keyword>
<keyword evidence="25" id="KW-1185">Reference proteome</keyword>
<evidence type="ECO:0000256" key="18">
    <source>
        <dbReference type="PIRNR" id="PIRNR000641"/>
    </source>
</evidence>
<dbReference type="FunFam" id="1.10.510.10:FF:000237">
    <property type="entry name" value="G-type lectin S-receptor-like serine/threonine-protein kinase"/>
    <property type="match status" value="1"/>
</dbReference>